<dbReference type="Proteomes" id="UP000198856">
    <property type="component" value="Unassembled WGS sequence"/>
</dbReference>
<evidence type="ECO:0000313" key="3">
    <source>
        <dbReference type="Proteomes" id="UP000198856"/>
    </source>
</evidence>
<proteinExistence type="predicted"/>
<protein>
    <submittedName>
        <fullName evidence="2">Glyoxylase, beta-lactamase superfamily II</fullName>
    </submittedName>
</protein>
<dbReference type="Pfam" id="PF00753">
    <property type="entry name" value="Lactamase_B"/>
    <property type="match status" value="1"/>
</dbReference>
<dbReference type="STRING" id="890420.SAMN05216226_103158"/>
<dbReference type="InterPro" id="IPR001279">
    <property type="entry name" value="Metallo-B-lactamas"/>
</dbReference>
<dbReference type="PANTHER" id="PTHR23131:SF4">
    <property type="entry name" value="METALLO-BETA-LACTAMASE SUPERFAMILY POTEIN"/>
    <property type="match status" value="1"/>
</dbReference>
<dbReference type="OrthoDB" id="205181at2157"/>
<feature type="domain" description="Metallo-beta-lactamase" evidence="1">
    <location>
        <begin position="14"/>
        <end position="229"/>
    </location>
</feature>
<keyword evidence="3" id="KW-1185">Reference proteome</keyword>
<dbReference type="PANTHER" id="PTHR23131">
    <property type="entry name" value="ENDORIBONUCLEASE LACTB2"/>
    <property type="match status" value="1"/>
</dbReference>
<dbReference type="SUPFAM" id="SSF56281">
    <property type="entry name" value="Metallo-hydrolase/oxidoreductase"/>
    <property type="match status" value="1"/>
</dbReference>
<organism evidence="2 3">
    <name type="scientific">Halovenus aranensis</name>
    <dbReference type="NCBI Taxonomy" id="890420"/>
    <lineage>
        <taxon>Archaea</taxon>
        <taxon>Methanobacteriati</taxon>
        <taxon>Methanobacteriota</taxon>
        <taxon>Stenosarchaea group</taxon>
        <taxon>Halobacteria</taxon>
        <taxon>Halobacteriales</taxon>
        <taxon>Haloarculaceae</taxon>
        <taxon>Halovenus</taxon>
    </lineage>
</organism>
<dbReference type="InterPro" id="IPR036866">
    <property type="entry name" value="RibonucZ/Hydroxyglut_hydro"/>
</dbReference>
<evidence type="ECO:0000259" key="1">
    <source>
        <dbReference type="SMART" id="SM00849"/>
    </source>
</evidence>
<accession>A0A1G8TQB5</accession>
<dbReference type="InterPro" id="IPR050662">
    <property type="entry name" value="Sec-metab_biosynth-thioest"/>
</dbReference>
<sequence length="331" mass="36889">MERIALTNKTFEGNNNAYLFADGSETVLVDTGDRLPGTYDQLESQLDDHGVAVGDVDRIFLSHWHGDHRGLAGPIQNESGATVYVHEADAPLVGGDEAAWEAMVDTQTDYFDRWGMPDAKQDAVMEVLDSVAWQDEPPDVTTMADGDTFQVNETTLNVVHAPGHSVGLCLFELDDGTEGTDVLSSDALLPKYTPNVGGADVRVERPLDQYVDTLRAIASADYDRAWPGHRSVIDDPTDRAEYIIDHHEERSYRVLDALRRHGPCDTWTVSDDLFGELHSIHILHGPGESYAHLEHLEREGYIHRDGTEYQLADGVADQLDRREDDRWPLDV</sequence>
<dbReference type="Gene3D" id="3.60.15.10">
    <property type="entry name" value="Ribonuclease Z/Hydroxyacylglutathione hydrolase-like"/>
    <property type="match status" value="1"/>
</dbReference>
<dbReference type="SMART" id="SM00849">
    <property type="entry name" value="Lactamase_B"/>
    <property type="match status" value="1"/>
</dbReference>
<evidence type="ECO:0000313" key="2">
    <source>
        <dbReference type="EMBL" id="SDJ42870.1"/>
    </source>
</evidence>
<dbReference type="RefSeq" id="WP_092699775.1">
    <property type="nucleotide sequence ID" value="NZ_FNFC01000003.1"/>
</dbReference>
<dbReference type="CDD" id="cd07725">
    <property type="entry name" value="TTHA1429-like_MBL-fold"/>
    <property type="match status" value="1"/>
</dbReference>
<dbReference type="EMBL" id="FNFC01000003">
    <property type="protein sequence ID" value="SDJ42870.1"/>
    <property type="molecule type" value="Genomic_DNA"/>
</dbReference>
<name>A0A1G8TQB5_9EURY</name>
<gene>
    <name evidence="2" type="ORF">SAMN05216226_103158</name>
</gene>
<dbReference type="AlphaFoldDB" id="A0A1G8TQB5"/>
<reference evidence="2 3" key="1">
    <citation type="submission" date="2016-10" db="EMBL/GenBank/DDBJ databases">
        <authorList>
            <person name="de Groot N.N."/>
        </authorList>
    </citation>
    <scope>NUCLEOTIDE SEQUENCE [LARGE SCALE GENOMIC DNA]</scope>
    <source>
        <strain evidence="2 3">IBRC-M10015</strain>
    </source>
</reference>